<reference evidence="3" key="1">
    <citation type="submission" date="2012-09" db="EMBL/GenBank/DDBJ databases">
        <title>Metagenomic Characterization of a Microbial Community in Wastewater Detects High Levels of Antibiotic Resistance.</title>
        <authorList>
            <person name="Abrams M."/>
            <person name="Caldwell A."/>
            <person name="Vandaei E."/>
            <person name="Lee W."/>
            <person name="Perrott J."/>
            <person name="Khan S.Y."/>
            <person name="Ta J."/>
            <person name="Romero D."/>
            <person name="Nguyen V."/>
            <person name="Pourmand N."/>
            <person name="Ouverney C.C."/>
        </authorList>
    </citation>
    <scope>NUCLEOTIDE SEQUENCE</scope>
</reference>
<organism evidence="3">
    <name type="scientific">uncultured bacterium A1Q1_fos_4</name>
    <dbReference type="NCBI Taxonomy" id="1256574"/>
    <lineage>
        <taxon>Bacteria</taxon>
        <taxon>environmental samples</taxon>
    </lineage>
</organism>
<dbReference type="PROSITE" id="PS51257">
    <property type="entry name" value="PROKAR_LIPOPROTEIN"/>
    <property type="match status" value="1"/>
</dbReference>
<dbReference type="InterPro" id="IPR043504">
    <property type="entry name" value="Peptidase_S1_PA_chymotrypsin"/>
</dbReference>
<dbReference type="MEROPS" id="S01.280"/>
<dbReference type="AlphaFoldDB" id="L7VXV5"/>
<dbReference type="Gene3D" id="2.40.10.10">
    <property type="entry name" value="Trypsin-like serine proteases"/>
    <property type="match status" value="2"/>
</dbReference>
<dbReference type="PANTHER" id="PTHR36234">
    <property type="entry name" value="LYSYL ENDOPEPTIDASE"/>
    <property type="match status" value="1"/>
</dbReference>
<proteinExistence type="predicted"/>
<accession>L7VXV5</accession>
<keyword evidence="1" id="KW-0732">Signal</keyword>
<evidence type="ECO:0000256" key="1">
    <source>
        <dbReference type="SAM" id="SignalP"/>
    </source>
</evidence>
<feature type="signal peptide" evidence="1">
    <location>
        <begin position="1"/>
        <end position="24"/>
    </location>
</feature>
<dbReference type="Pfam" id="PF18885">
    <property type="entry name" value="DUF5648"/>
    <property type="match status" value="1"/>
</dbReference>
<evidence type="ECO:0000259" key="2">
    <source>
        <dbReference type="Pfam" id="PF18885"/>
    </source>
</evidence>
<protein>
    <recommendedName>
        <fullName evidence="2">DUF5648 domain-containing protein</fullName>
    </recommendedName>
</protein>
<name>L7VXV5_9BACT</name>
<feature type="chain" id="PRO_5003985207" description="DUF5648 domain-containing protein" evidence="1">
    <location>
        <begin position="25"/>
        <end position="649"/>
    </location>
</feature>
<dbReference type="InterPro" id="IPR009003">
    <property type="entry name" value="Peptidase_S1_PA"/>
</dbReference>
<dbReference type="EMBL" id="JX649886">
    <property type="protein sequence ID" value="AGC71888.1"/>
    <property type="molecule type" value="Genomic_DNA"/>
</dbReference>
<sequence>MIKFIKPLVISSLLSILTACGNQADNSESNTSSTTTAPQIAPITQAVDSFRPPVSTEAQTSPLKARDLVKSPIPTLVTLTAATAKETALVLKNNETSTEDQMGKPLQIGFGRNVAQTETSTKTQQVLNWVATPSGGLIAAINFNSIGAKGMQIGLLINQLPGEAILRFFAQGASKSYEVKGSDILAIIGKNIAAGDKSDAARTYWAPMAEGANATIEIELPAGVKSSDVSVSIPSISHIFLTNKEISTMSELTYSGDANLGLYCEVDIKCTSPLPAATDAVAHLKFNIGAGTFICSGTLLNDSISSATPYLLTANHCIENQTVASTLEFWFKYRALVCNDGSTGEYFPTYGGADLLYTAYVTDSTFLRLRSAPAVAGVLFAGWDATTPPAVSTTVHTVHHPRGDQQRLSRGTVTGYSYRDAANPNFFWNSDVTNGQILKVTLTTGITEGGSSGSGLFKGADANPQLIGQLFGGNAAVCGSPKNNLYGRFDVAYNAGMSDWLTQGVKTVMQLYNASTDTLYYTIGVTDANNVISLNPAYSNQGSSFKASTIPAAGLSPVHRFFNTYNGTYFYTISEKERAAVATNTPRMRYDGIVWYANATPATGTVPLYSAFNKTTGSQYFTTSLTSRSNLITANPQFITDGIAFYVTP</sequence>
<dbReference type="Pfam" id="PF13365">
    <property type="entry name" value="Trypsin_2"/>
    <property type="match status" value="1"/>
</dbReference>
<evidence type="ECO:0000313" key="3">
    <source>
        <dbReference type="EMBL" id="AGC71888.1"/>
    </source>
</evidence>
<dbReference type="InterPro" id="IPR043708">
    <property type="entry name" value="DUF5648"/>
</dbReference>
<feature type="domain" description="DUF5648" evidence="2">
    <location>
        <begin position="508"/>
        <end position="647"/>
    </location>
</feature>
<dbReference type="SUPFAM" id="SSF50494">
    <property type="entry name" value="Trypsin-like serine proteases"/>
    <property type="match status" value="1"/>
</dbReference>
<dbReference type="PANTHER" id="PTHR36234:SF5">
    <property type="entry name" value="LYSYL ENDOPEPTIDASE"/>
    <property type="match status" value="1"/>
</dbReference>